<feature type="region of interest" description="Disordered" evidence="2">
    <location>
        <begin position="78"/>
        <end position="103"/>
    </location>
</feature>
<gene>
    <name evidence="3" type="ORF">M9Y10_020094</name>
</gene>
<evidence type="ECO:0000313" key="4">
    <source>
        <dbReference type="Proteomes" id="UP001470230"/>
    </source>
</evidence>
<evidence type="ECO:0000256" key="2">
    <source>
        <dbReference type="SAM" id="MobiDB-lite"/>
    </source>
</evidence>
<comment type="caution">
    <text evidence="3">The sequence shown here is derived from an EMBL/GenBank/DDBJ whole genome shotgun (WGS) entry which is preliminary data.</text>
</comment>
<evidence type="ECO:0000313" key="3">
    <source>
        <dbReference type="EMBL" id="KAK8846092.1"/>
    </source>
</evidence>
<accession>A0ABR2HHH8</accession>
<feature type="coiled-coil region" evidence="1">
    <location>
        <begin position="8"/>
        <end position="42"/>
    </location>
</feature>
<reference evidence="3 4" key="1">
    <citation type="submission" date="2024-04" db="EMBL/GenBank/DDBJ databases">
        <title>Tritrichomonas musculus Genome.</title>
        <authorList>
            <person name="Alves-Ferreira E."/>
            <person name="Grigg M."/>
            <person name="Lorenzi H."/>
            <person name="Galac M."/>
        </authorList>
    </citation>
    <scope>NUCLEOTIDE SEQUENCE [LARGE SCALE GENOMIC DNA]</scope>
    <source>
        <strain evidence="3 4">EAF2021</strain>
    </source>
</reference>
<feature type="compositionally biased region" description="Low complexity" evidence="2">
    <location>
        <begin position="79"/>
        <end position="99"/>
    </location>
</feature>
<sequence length="295" mass="34819">MEKISFDADQLRSQFNNAITRIHKLEEENLTLAHMNDMYQEEISQKTEALQKSTHDYATLKTQYEELLMRVTELHIENQSIHSSSQSSQSSTPSPQLNSALIERRERDEDLILNLREKIEKLSKKKFEYKRQLNDSNFRISQLENTIKQLKTSKNEIWNSTFSTFMEMVSPYVENIKFNTNAITSNQEYASFSYSYLLEATHSLIRKLKTTNSNANDVYKQKYQKLKLKYKKVLNKCQMLAQNVANNQTLLDNAIIEQGKKRQKSRLDEEINRMHHFLVNYEKQCNTLDIFPSKH</sequence>
<proteinExistence type="predicted"/>
<keyword evidence="4" id="KW-1185">Reference proteome</keyword>
<name>A0ABR2HHH8_9EUKA</name>
<feature type="coiled-coil region" evidence="1">
    <location>
        <begin position="216"/>
        <end position="243"/>
    </location>
</feature>
<evidence type="ECO:0000256" key="1">
    <source>
        <dbReference type="SAM" id="Coils"/>
    </source>
</evidence>
<protein>
    <submittedName>
        <fullName evidence="3">Uncharacterized protein</fullName>
    </submittedName>
</protein>
<organism evidence="3 4">
    <name type="scientific">Tritrichomonas musculus</name>
    <dbReference type="NCBI Taxonomy" id="1915356"/>
    <lineage>
        <taxon>Eukaryota</taxon>
        <taxon>Metamonada</taxon>
        <taxon>Parabasalia</taxon>
        <taxon>Tritrichomonadida</taxon>
        <taxon>Tritrichomonadidae</taxon>
        <taxon>Tritrichomonas</taxon>
    </lineage>
</organism>
<keyword evidence="1" id="KW-0175">Coiled coil</keyword>
<feature type="coiled-coil region" evidence="1">
    <location>
        <begin position="105"/>
        <end position="153"/>
    </location>
</feature>
<dbReference type="EMBL" id="JAPFFF010000029">
    <property type="protein sequence ID" value="KAK8846092.1"/>
    <property type="molecule type" value="Genomic_DNA"/>
</dbReference>
<dbReference type="Proteomes" id="UP001470230">
    <property type="component" value="Unassembled WGS sequence"/>
</dbReference>